<reference evidence="16" key="1">
    <citation type="submission" date="2023-06" db="EMBL/GenBank/DDBJ databases">
        <authorList>
            <consortium name="Lawrence Berkeley National Laboratory"/>
            <person name="Ahrendt S."/>
            <person name="Sahu N."/>
            <person name="Indic B."/>
            <person name="Wong-Bajracharya J."/>
            <person name="Merenyi Z."/>
            <person name="Ke H.-M."/>
            <person name="Monk M."/>
            <person name="Kocsube S."/>
            <person name="Drula E."/>
            <person name="Lipzen A."/>
            <person name="Balint B."/>
            <person name="Henrissat B."/>
            <person name="Andreopoulos B."/>
            <person name="Martin F.M."/>
            <person name="Harder C.B."/>
            <person name="Rigling D."/>
            <person name="Ford K.L."/>
            <person name="Foster G.D."/>
            <person name="Pangilinan J."/>
            <person name="Papanicolaou A."/>
            <person name="Barry K."/>
            <person name="LaButti K."/>
            <person name="Viragh M."/>
            <person name="Koriabine M."/>
            <person name="Yan M."/>
            <person name="Riley R."/>
            <person name="Champramary S."/>
            <person name="Plett K.L."/>
            <person name="Tsai I.J."/>
            <person name="Slot J."/>
            <person name="Sipos G."/>
            <person name="Plett J."/>
            <person name="Nagy L.G."/>
            <person name="Grigoriev I.V."/>
        </authorList>
    </citation>
    <scope>NUCLEOTIDE SEQUENCE</scope>
    <source>
        <strain evidence="16">ICMP 16352</strain>
    </source>
</reference>
<dbReference type="Gene3D" id="3.40.47.10">
    <property type="match status" value="1"/>
</dbReference>
<evidence type="ECO:0000256" key="6">
    <source>
        <dbReference type="ARBA" id="ARBA00022723"/>
    </source>
</evidence>
<evidence type="ECO:0000313" key="16">
    <source>
        <dbReference type="EMBL" id="KAK0490962.1"/>
    </source>
</evidence>
<dbReference type="GO" id="GO:0005739">
    <property type="term" value="C:mitochondrion"/>
    <property type="evidence" value="ECO:0007669"/>
    <property type="project" value="UniProtKB-SubCell"/>
</dbReference>
<comment type="subunit">
    <text evidence="3">Homotetramer.</text>
</comment>
<dbReference type="SUPFAM" id="SSF53901">
    <property type="entry name" value="Thiolase-like"/>
    <property type="match status" value="2"/>
</dbReference>
<sequence length="669" mass="72310">MLTRPQFDLACCALVEKYAHTLSSPATTPLKGWSWNEHALINGLGYLSRKTIHTHRLASGKDSEDLYTHELYNEEYEELQDESTAAPSLNTTLICQQYIVYSATFQVPAFYFTIHDHNGSSLGLADIVNTSLFRPSVFDTAEYTTFALSIPDQSFPLLSQGDHPTLGTPSWYFHPCESAHAVDELMSELGEAEWTTEERIIRWIEMWFMVVGTVMSQKSQMEAEITGSTKCLLDCVPTLNRACYGSIVRSKITEIVQIIKARMLRTSIAASRSLFRTVPSHSRSMSIEAVIVAASRTPTGSINGTLKSFTAPQLGAEALKHALASKNIDPALVEEVYFGNVVQAGVGQSPARQAALNAGLSKSSDATTINKVCASGMKSVILAAQSIQIGDRSVVAAGGMESMSNAPFLHPRQNPAFGKYTAIDSLELDGLWDVFNNQAMGNCGESAAVKLDISREAQDQHAIESYQRATRAWKEGVFDAEIVPLTVKGKKGDTIVREDEEYKRVIYEKVPSLKSAFKQGGSITAANSSPLNDGASALILMSAEKAKELGLQPLAKIISYADAGVDPIDFPIAPTVALPKALEKANLTVKDISLFEINEAFSVVVRIAEKVLNIDPAKINVNGQVNTLLVELGSRIIVSLVHALKSGEYGAAGVCNGGGAASAIIIQKL</sequence>
<comment type="similarity">
    <text evidence="2">Belongs to the thiolase-like superfamily. Thiolase family.</text>
</comment>
<evidence type="ECO:0000256" key="4">
    <source>
        <dbReference type="ARBA" id="ARBA00012705"/>
    </source>
</evidence>
<comment type="caution">
    <text evidence="16">The sequence shown here is derived from an EMBL/GenBank/DDBJ whole genome shotgun (WGS) entry which is preliminary data.</text>
</comment>
<feature type="domain" description="Thiolase N-terminal" evidence="14">
    <location>
        <begin position="290"/>
        <end position="543"/>
    </location>
</feature>
<dbReference type="InterPro" id="IPR002155">
    <property type="entry name" value="Thiolase"/>
</dbReference>
<keyword evidence="6" id="KW-0479">Metal-binding</keyword>
<evidence type="ECO:0000256" key="9">
    <source>
        <dbReference type="ARBA" id="ARBA00022946"/>
    </source>
</evidence>
<dbReference type="PANTHER" id="PTHR18919">
    <property type="entry name" value="ACETYL-COA C-ACYLTRANSFERASE"/>
    <property type="match status" value="1"/>
</dbReference>
<dbReference type="GO" id="GO:0006635">
    <property type="term" value="P:fatty acid beta-oxidation"/>
    <property type="evidence" value="ECO:0007669"/>
    <property type="project" value="TreeGrafter"/>
</dbReference>
<dbReference type="GO" id="GO:0003985">
    <property type="term" value="F:acetyl-CoA C-acetyltransferase activity"/>
    <property type="evidence" value="ECO:0007669"/>
    <property type="project" value="UniProtKB-EC"/>
</dbReference>
<keyword evidence="13" id="KW-0012">Acyltransferase</keyword>
<proteinExistence type="inferred from homology"/>
<evidence type="ECO:0000256" key="1">
    <source>
        <dbReference type="ARBA" id="ARBA00004173"/>
    </source>
</evidence>
<keyword evidence="8" id="KW-0813">Transport</keyword>
<dbReference type="CDD" id="cd00751">
    <property type="entry name" value="thiolase"/>
    <property type="match status" value="1"/>
</dbReference>
<evidence type="ECO:0000256" key="8">
    <source>
        <dbReference type="ARBA" id="ARBA00022927"/>
    </source>
</evidence>
<dbReference type="InterPro" id="IPR007135">
    <property type="entry name" value="Atg3/Atg10"/>
</dbReference>
<dbReference type="EMBL" id="JAUEPR010000001">
    <property type="protein sequence ID" value="KAK0490962.1"/>
    <property type="molecule type" value="Genomic_DNA"/>
</dbReference>
<evidence type="ECO:0000256" key="3">
    <source>
        <dbReference type="ARBA" id="ARBA00011881"/>
    </source>
</evidence>
<dbReference type="Pfam" id="PF03987">
    <property type="entry name" value="Autophagy_act_C"/>
    <property type="match status" value="1"/>
</dbReference>
<dbReference type="PROSITE" id="PS00098">
    <property type="entry name" value="THIOLASE_1"/>
    <property type="match status" value="1"/>
</dbReference>
<dbReference type="GO" id="GO:0015031">
    <property type="term" value="P:protein transport"/>
    <property type="evidence" value="ECO:0007669"/>
    <property type="project" value="UniProtKB-KW"/>
</dbReference>
<dbReference type="InterPro" id="IPR020610">
    <property type="entry name" value="Thiolase_AS"/>
</dbReference>
<dbReference type="Gene3D" id="3.30.1460.50">
    <property type="match status" value="1"/>
</dbReference>
<dbReference type="Pfam" id="PF00108">
    <property type="entry name" value="Thiolase_N"/>
    <property type="match status" value="1"/>
</dbReference>
<keyword evidence="12" id="KW-0496">Mitochondrion</keyword>
<dbReference type="PROSITE" id="PS00099">
    <property type="entry name" value="THIOLASE_3"/>
    <property type="match status" value="1"/>
</dbReference>
<keyword evidence="17" id="KW-1185">Reference proteome</keyword>
<dbReference type="GO" id="GO:0006914">
    <property type="term" value="P:autophagy"/>
    <property type="evidence" value="ECO:0007669"/>
    <property type="project" value="UniProtKB-KW"/>
</dbReference>
<dbReference type="InterPro" id="IPR020617">
    <property type="entry name" value="Thiolase_C"/>
</dbReference>
<keyword evidence="7" id="KW-0833">Ubl conjugation pathway</keyword>
<evidence type="ECO:0000256" key="7">
    <source>
        <dbReference type="ARBA" id="ARBA00022786"/>
    </source>
</evidence>
<name>A0AA39UIN6_9AGAR</name>
<feature type="domain" description="Thiolase C-terminal" evidence="15">
    <location>
        <begin position="551"/>
        <end position="668"/>
    </location>
</feature>
<dbReference type="AlphaFoldDB" id="A0AA39UIN6"/>
<dbReference type="GO" id="GO:0019787">
    <property type="term" value="F:ubiquitin-like protein transferase activity"/>
    <property type="evidence" value="ECO:0007669"/>
    <property type="project" value="InterPro"/>
</dbReference>
<keyword evidence="5" id="KW-0808">Transferase</keyword>
<keyword evidence="8" id="KW-0653">Protein transport</keyword>
<keyword evidence="10" id="KW-0630">Potassium</keyword>
<evidence type="ECO:0000313" key="17">
    <source>
        <dbReference type="Proteomes" id="UP001175227"/>
    </source>
</evidence>
<evidence type="ECO:0000256" key="5">
    <source>
        <dbReference type="ARBA" id="ARBA00022679"/>
    </source>
</evidence>
<evidence type="ECO:0000256" key="2">
    <source>
        <dbReference type="ARBA" id="ARBA00010982"/>
    </source>
</evidence>
<dbReference type="InterPro" id="IPR020615">
    <property type="entry name" value="Thiolase_acyl_enz_int_AS"/>
</dbReference>
<accession>A0AA39UIN6</accession>
<dbReference type="NCBIfam" id="TIGR01930">
    <property type="entry name" value="AcCoA-C-Actrans"/>
    <property type="match status" value="1"/>
</dbReference>
<keyword evidence="11" id="KW-0072">Autophagy</keyword>
<dbReference type="Pfam" id="PF02803">
    <property type="entry name" value="Thiolase_C"/>
    <property type="match status" value="1"/>
</dbReference>
<protein>
    <recommendedName>
        <fullName evidence="4">acetyl-CoA C-acetyltransferase</fullName>
        <ecNumber evidence="4">2.3.1.9</ecNumber>
    </recommendedName>
</protein>
<dbReference type="PANTHER" id="PTHR18919:SF156">
    <property type="entry name" value="ACETYL-COA ACETYLTRANSFERASE, MITOCHONDRIAL"/>
    <property type="match status" value="1"/>
</dbReference>
<evidence type="ECO:0000256" key="13">
    <source>
        <dbReference type="ARBA" id="ARBA00023315"/>
    </source>
</evidence>
<dbReference type="InterPro" id="IPR020616">
    <property type="entry name" value="Thiolase_N"/>
</dbReference>
<gene>
    <name evidence="16" type="ORF">IW261DRAFT_1556127</name>
</gene>
<evidence type="ECO:0000256" key="10">
    <source>
        <dbReference type="ARBA" id="ARBA00022958"/>
    </source>
</evidence>
<dbReference type="InterPro" id="IPR016039">
    <property type="entry name" value="Thiolase-like"/>
</dbReference>
<dbReference type="EC" id="2.3.1.9" evidence="4"/>
<comment type="subcellular location">
    <subcellularLocation>
        <location evidence="1">Mitochondrion</location>
    </subcellularLocation>
</comment>
<keyword evidence="9" id="KW-0809">Transit peptide</keyword>
<organism evidence="16 17">
    <name type="scientific">Armillaria novae-zelandiae</name>
    <dbReference type="NCBI Taxonomy" id="153914"/>
    <lineage>
        <taxon>Eukaryota</taxon>
        <taxon>Fungi</taxon>
        <taxon>Dikarya</taxon>
        <taxon>Basidiomycota</taxon>
        <taxon>Agaricomycotina</taxon>
        <taxon>Agaricomycetes</taxon>
        <taxon>Agaricomycetidae</taxon>
        <taxon>Agaricales</taxon>
        <taxon>Marasmiineae</taxon>
        <taxon>Physalacriaceae</taxon>
        <taxon>Armillaria</taxon>
    </lineage>
</organism>
<evidence type="ECO:0000259" key="15">
    <source>
        <dbReference type="Pfam" id="PF02803"/>
    </source>
</evidence>
<evidence type="ECO:0000259" key="14">
    <source>
        <dbReference type="Pfam" id="PF00108"/>
    </source>
</evidence>
<evidence type="ECO:0000256" key="11">
    <source>
        <dbReference type="ARBA" id="ARBA00023006"/>
    </source>
</evidence>
<evidence type="ECO:0000256" key="12">
    <source>
        <dbReference type="ARBA" id="ARBA00023128"/>
    </source>
</evidence>
<dbReference type="Proteomes" id="UP001175227">
    <property type="component" value="Unassembled WGS sequence"/>
</dbReference>
<dbReference type="GO" id="GO:0046872">
    <property type="term" value="F:metal ion binding"/>
    <property type="evidence" value="ECO:0007669"/>
    <property type="project" value="UniProtKB-KW"/>
</dbReference>